<evidence type="ECO:0000256" key="4">
    <source>
        <dbReference type="SAM" id="SignalP"/>
    </source>
</evidence>
<dbReference type="PROSITE" id="PS50279">
    <property type="entry name" value="BPTI_KUNITZ_2"/>
    <property type="match status" value="2"/>
</dbReference>
<evidence type="ECO:0000256" key="1">
    <source>
        <dbReference type="ARBA" id="ARBA00023157"/>
    </source>
</evidence>
<dbReference type="GeneID" id="114857754"/>
<dbReference type="PROSITE" id="PS00280">
    <property type="entry name" value="BPTI_KUNITZ_1"/>
    <property type="match status" value="1"/>
</dbReference>
<gene>
    <name evidence="7" type="primary">si:dkeyp-73b11.8</name>
</gene>
<dbReference type="SMART" id="SM00131">
    <property type="entry name" value="KU"/>
    <property type="match status" value="2"/>
</dbReference>
<keyword evidence="4" id="KW-0732">Signal</keyword>
<dbReference type="PRINTS" id="PR00759">
    <property type="entry name" value="BASICPTASE"/>
</dbReference>
<feature type="region of interest" description="Disordered" evidence="2">
    <location>
        <begin position="186"/>
        <end position="216"/>
    </location>
</feature>
<dbReference type="InParanoid" id="A0A6P7MVX8"/>
<feature type="transmembrane region" description="Helical" evidence="3">
    <location>
        <begin position="160"/>
        <end position="184"/>
    </location>
</feature>
<keyword evidence="3" id="KW-1133">Transmembrane helix</keyword>
<feature type="chain" id="PRO_5028264656" evidence="4">
    <location>
        <begin position="20"/>
        <end position="216"/>
    </location>
</feature>
<reference evidence="7" key="1">
    <citation type="submission" date="2025-08" db="UniProtKB">
        <authorList>
            <consortium name="RefSeq"/>
        </authorList>
    </citation>
    <scope>IDENTIFICATION</scope>
</reference>
<evidence type="ECO:0000256" key="2">
    <source>
        <dbReference type="SAM" id="MobiDB-lite"/>
    </source>
</evidence>
<dbReference type="Proteomes" id="UP000515150">
    <property type="component" value="Chromosome 6"/>
</dbReference>
<dbReference type="GO" id="GO:0005615">
    <property type="term" value="C:extracellular space"/>
    <property type="evidence" value="ECO:0007669"/>
    <property type="project" value="TreeGrafter"/>
</dbReference>
<name>A0A6P7MVX8_BETSP</name>
<accession>A0A6P7MVX8</accession>
<organism evidence="6 7">
    <name type="scientific">Betta splendens</name>
    <name type="common">Siamese fighting fish</name>
    <dbReference type="NCBI Taxonomy" id="158456"/>
    <lineage>
        <taxon>Eukaryota</taxon>
        <taxon>Metazoa</taxon>
        <taxon>Chordata</taxon>
        <taxon>Craniata</taxon>
        <taxon>Vertebrata</taxon>
        <taxon>Euteleostomi</taxon>
        <taxon>Actinopterygii</taxon>
        <taxon>Neopterygii</taxon>
        <taxon>Teleostei</taxon>
        <taxon>Neoteleostei</taxon>
        <taxon>Acanthomorphata</taxon>
        <taxon>Anabantaria</taxon>
        <taxon>Anabantiformes</taxon>
        <taxon>Anabantoidei</taxon>
        <taxon>Osphronemidae</taxon>
        <taxon>Betta</taxon>
    </lineage>
</organism>
<dbReference type="KEGG" id="bspl:114857754"/>
<dbReference type="AlphaFoldDB" id="A0A6P7MVX8"/>
<dbReference type="GO" id="GO:0004867">
    <property type="term" value="F:serine-type endopeptidase inhibitor activity"/>
    <property type="evidence" value="ECO:0007669"/>
    <property type="project" value="InterPro"/>
</dbReference>
<feature type="compositionally biased region" description="Polar residues" evidence="2">
    <location>
        <begin position="206"/>
        <end position="216"/>
    </location>
</feature>
<evidence type="ECO:0000256" key="3">
    <source>
        <dbReference type="SAM" id="Phobius"/>
    </source>
</evidence>
<dbReference type="Gene3D" id="4.10.410.10">
    <property type="entry name" value="Pancreatic trypsin inhibitor Kunitz domain"/>
    <property type="match status" value="2"/>
</dbReference>
<feature type="signal peptide" evidence="4">
    <location>
        <begin position="1"/>
        <end position="19"/>
    </location>
</feature>
<dbReference type="InterPro" id="IPR020901">
    <property type="entry name" value="Prtase_inh_Kunz-CS"/>
</dbReference>
<feature type="domain" description="BPTI/Kunitz inhibitor" evidence="5">
    <location>
        <begin position="91"/>
        <end position="141"/>
    </location>
</feature>
<evidence type="ECO:0000259" key="5">
    <source>
        <dbReference type="PROSITE" id="PS50279"/>
    </source>
</evidence>
<dbReference type="InterPro" id="IPR050098">
    <property type="entry name" value="TFPI/VKTCI-like"/>
</dbReference>
<feature type="compositionally biased region" description="Basic residues" evidence="2">
    <location>
        <begin position="186"/>
        <end position="197"/>
    </location>
</feature>
<dbReference type="PANTHER" id="PTHR10083:SF373">
    <property type="entry name" value="SERINE PEPTIDASE INHIBITOR, KUNITZ TYPE, 2"/>
    <property type="match status" value="1"/>
</dbReference>
<proteinExistence type="predicted"/>
<feature type="domain" description="BPTI/Kunitz inhibitor" evidence="5">
    <location>
        <begin position="25"/>
        <end position="75"/>
    </location>
</feature>
<dbReference type="Pfam" id="PF00014">
    <property type="entry name" value="Kunitz_BPTI"/>
    <property type="match status" value="2"/>
</dbReference>
<keyword evidence="6" id="KW-1185">Reference proteome</keyword>
<dbReference type="OrthoDB" id="4473401at2759"/>
<evidence type="ECO:0000313" key="6">
    <source>
        <dbReference type="Proteomes" id="UP000515150"/>
    </source>
</evidence>
<dbReference type="InterPro" id="IPR036880">
    <property type="entry name" value="Kunitz_BPTI_sf"/>
</dbReference>
<dbReference type="CDD" id="cd22593">
    <property type="entry name" value="Kunitz_conkunitzin"/>
    <property type="match status" value="1"/>
</dbReference>
<evidence type="ECO:0000313" key="7">
    <source>
        <dbReference type="RefSeq" id="XP_029010370.1"/>
    </source>
</evidence>
<dbReference type="CDD" id="cd00109">
    <property type="entry name" value="Kunitz-type"/>
    <property type="match status" value="1"/>
</dbReference>
<sequence length="216" mass="23554">MKHLLLLGLCLVALHLSHSAVPEFCNLKYDEGSGTKFLAFLFYNSTTGQCNPFIYKGEGGNANRFRSDKDCIKNCSARAEEIYPTDASKACLYKKASGDCSVKIPSFYYDPIHDKCKMFTWTGCHGNGNRFPTFALCNSTCAGIHVDGDEAEELDSDTPVALICGIVLAIIIAAVLITVIVLSVKSKKKNSKKKGKAKAKEPQVESPLQEQATEMA</sequence>
<dbReference type="PANTHER" id="PTHR10083">
    <property type="entry name" value="KUNITZ-TYPE PROTEASE INHIBITOR-RELATED"/>
    <property type="match status" value="1"/>
</dbReference>
<dbReference type="RefSeq" id="XP_029010370.1">
    <property type="nucleotide sequence ID" value="XM_029154537.2"/>
</dbReference>
<keyword evidence="3" id="KW-0812">Transmembrane</keyword>
<dbReference type="InterPro" id="IPR002223">
    <property type="entry name" value="Kunitz_BPTI"/>
</dbReference>
<dbReference type="SUPFAM" id="SSF57362">
    <property type="entry name" value="BPTI-like"/>
    <property type="match status" value="2"/>
</dbReference>
<keyword evidence="3" id="KW-0472">Membrane</keyword>
<keyword evidence="1" id="KW-1015">Disulfide bond</keyword>
<protein>
    <submittedName>
        <fullName evidence="7">BPTI/Kunitz domain-containing protein</fullName>
    </submittedName>
</protein>